<keyword evidence="1" id="KW-0472">Membrane</keyword>
<sequence>MFVIPRFDTHHMRRFLLAVSTVFGLAVLIPAGVLAAASVGFGARHWSGAVLSGFSWPGGGAGGLTGSCSGDLGPVAALDAAHHDELAGFTCDGDVVVVFAASDAGEKLVRDGLRGYPHAWRVKRVAHSDAALRGQQDRIFDAVTVVRVMPPRVVEVSVDTGTGNCVRLDAVRLDHDLFARLGAFGDYACVVYVPGAPAAHLDDRDGSASERWGAGGLGGVVGTYLVLLTGFPWHIGAWLVSAVAVWVYPAVRRRSRRTD</sequence>
<comment type="caution">
    <text evidence="2">The sequence shown here is derived from an EMBL/GenBank/DDBJ whole genome shotgun (WGS) entry which is preliminary data.</text>
</comment>
<dbReference type="AlphaFoldDB" id="A0A8J7GCZ2"/>
<keyword evidence="1" id="KW-1133">Transmembrane helix</keyword>
<reference evidence="2" key="1">
    <citation type="submission" date="2020-11" db="EMBL/GenBank/DDBJ databases">
        <title>Sequencing the genomes of 1000 actinobacteria strains.</title>
        <authorList>
            <person name="Klenk H.-P."/>
        </authorList>
    </citation>
    <scope>NUCLEOTIDE SEQUENCE</scope>
    <source>
        <strain evidence="2">DSM 45356</strain>
    </source>
</reference>
<name>A0A8J7GCZ2_9ACTN</name>
<proteinExistence type="predicted"/>
<dbReference type="Proteomes" id="UP000622552">
    <property type="component" value="Unassembled WGS sequence"/>
</dbReference>
<evidence type="ECO:0000256" key="1">
    <source>
        <dbReference type="SAM" id="Phobius"/>
    </source>
</evidence>
<keyword evidence="1" id="KW-0812">Transmembrane</keyword>
<gene>
    <name evidence="2" type="ORF">IW245_001550</name>
</gene>
<dbReference type="EMBL" id="JADOUF010000001">
    <property type="protein sequence ID" value="MBG6135356.1"/>
    <property type="molecule type" value="Genomic_DNA"/>
</dbReference>
<feature type="transmembrane region" description="Helical" evidence="1">
    <location>
        <begin position="231"/>
        <end position="251"/>
    </location>
</feature>
<evidence type="ECO:0000313" key="2">
    <source>
        <dbReference type="EMBL" id="MBG6135356.1"/>
    </source>
</evidence>
<keyword evidence="3" id="KW-1185">Reference proteome</keyword>
<organism evidence="2 3">
    <name type="scientific">Longispora fulva</name>
    <dbReference type="NCBI Taxonomy" id="619741"/>
    <lineage>
        <taxon>Bacteria</taxon>
        <taxon>Bacillati</taxon>
        <taxon>Actinomycetota</taxon>
        <taxon>Actinomycetes</taxon>
        <taxon>Micromonosporales</taxon>
        <taxon>Micromonosporaceae</taxon>
        <taxon>Longispora</taxon>
    </lineage>
</organism>
<dbReference type="RefSeq" id="WP_197002472.1">
    <property type="nucleotide sequence ID" value="NZ_BONS01000003.1"/>
</dbReference>
<evidence type="ECO:0000313" key="3">
    <source>
        <dbReference type="Proteomes" id="UP000622552"/>
    </source>
</evidence>
<protein>
    <submittedName>
        <fullName evidence="2">Uncharacterized protein</fullName>
    </submittedName>
</protein>
<accession>A0A8J7GCZ2</accession>